<dbReference type="SUPFAM" id="SSF53756">
    <property type="entry name" value="UDP-Glycosyltransferase/glycogen phosphorylase"/>
    <property type="match status" value="1"/>
</dbReference>
<dbReference type="Gene3D" id="1.25.40.10">
    <property type="entry name" value="Tetratricopeptide repeat domain"/>
    <property type="match status" value="1"/>
</dbReference>
<accession>A0A178MDN0</accession>
<dbReference type="AlphaFoldDB" id="A0A178MDN0"/>
<dbReference type="Proteomes" id="UP000078428">
    <property type="component" value="Unassembled WGS sequence"/>
</dbReference>
<evidence type="ECO:0000313" key="2">
    <source>
        <dbReference type="EMBL" id="OAN46643.1"/>
    </source>
</evidence>
<feature type="domain" description="Spore protein YkvP/CgeB glycosyl transferase-like" evidence="1">
    <location>
        <begin position="483"/>
        <end position="586"/>
    </location>
</feature>
<proteinExistence type="predicted"/>
<sequence length="606" mass="66725">MEGRALAGSLDAERTLHAAVIAGWIEDQAPEPLQAALFDLLDTWQADGTRPIPDLWSTVAALLREQGCRDAELACWRALSGLLPSEPSIRVRLAEIHQLRGEDAEARALLADIPPGHPARPSALLLRLDLAATPTDEVEACIAELLPILAAAPAWQGTHHRLIRALVARGRTDAARAFLADWVTAHPADQGGLLLELGWLAMHAGDAALARSQFKRLWAKDDPDIRAVAGRFDGTVPPYTPEMEQAIRARIDAAFALPDADLARLNLPQAPLPSQRVLFVGFDRLTFPNDLAEHVRRSADAAGVALDLYLDSAIVYPAETRCDDDTVRRRVEAFEAEVERRRPEVVALDCAYMPTLRGLAPARMRDLADRLGFRLVCMMRDAMEPTLAFLEAWGAVADTMVIFDPGSAVLRPEHSHLHARIVVAVLPAQHLERGEGERDLGLLFLGSNTYGVRNMLLSVLLTEDIPFTAITGEVRAAQVPDLDAYAGLLRRARAVLNVAAHSRTEFLITGRVFEAMACGAVLIEQDNAATAALFTPWRHYLPWTNVDDIVQLCRFVERNPDVARRMAAEARSWLDRHYDCRRFWSAVLNQSPLPNPPPAEPGEGER</sequence>
<dbReference type="EMBL" id="LWQT01000088">
    <property type="protein sequence ID" value="OAN46643.1"/>
    <property type="molecule type" value="Genomic_DNA"/>
</dbReference>
<reference evidence="2 3" key="1">
    <citation type="submission" date="2016-04" db="EMBL/GenBank/DDBJ databases">
        <title>Draft genome sequence of freshwater magnetotactic bacteria Magnetospirillum marisnigri SP-1 and Magnetospirillum moscoviense BB-1.</title>
        <authorList>
            <person name="Koziaeva V."/>
            <person name="Dziuba M.V."/>
            <person name="Ivanov T.M."/>
            <person name="Kuznetsov B."/>
            <person name="Grouzdev D.S."/>
        </authorList>
    </citation>
    <scope>NUCLEOTIDE SEQUENCE [LARGE SCALE GENOMIC DNA]</scope>
    <source>
        <strain evidence="2 3">SP-1</strain>
    </source>
</reference>
<name>A0A178MDN0_9PROT</name>
<dbReference type="Pfam" id="PF13524">
    <property type="entry name" value="Glyco_trans_1_2"/>
    <property type="match status" value="1"/>
</dbReference>
<comment type="caution">
    <text evidence="2">The sequence shown here is derived from an EMBL/GenBank/DDBJ whole genome shotgun (WGS) entry which is preliminary data.</text>
</comment>
<gene>
    <name evidence="2" type="ORF">A6A04_05900</name>
</gene>
<dbReference type="STRING" id="1285242.A6A04_05900"/>
<evidence type="ECO:0000259" key="1">
    <source>
        <dbReference type="Pfam" id="PF13524"/>
    </source>
</evidence>
<keyword evidence="3" id="KW-1185">Reference proteome</keyword>
<organism evidence="2 3">
    <name type="scientific">Paramagnetospirillum marisnigri</name>
    <dbReference type="NCBI Taxonomy" id="1285242"/>
    <lineage>
        <taxon>Bacteria</taxon>
        <taxon>Pseudomonadati</taxon>
        <taxon>Pseudomonadota</taxon>
        <taxon>Alphaproteobacteria</taxon>
        <taxon>Rhodospirillales</taxon>
        <taxon>Magnetospirillaceae</taxon>
        <taxon>Paramagnetospirillum</taxon>
    </lineage>
</organism>
<dbReference type="InterPro" id="IPR011990">
    <property type="entry name" value="TPR-like_helical_dom_sf"/>
</dbReference>
<evidence type="ECO:0000313" key="3">
    <source>
        <dbReference type="Proteomes" id="UP000078428"/>
    </source>
</evidence>
<protein>
    <recommendedName>
        <fullName evidence="1">Spore protein YkvP/CgeB glycosyl transferase-like domain-containing protein</fullName>
    </recommendedName>
</protein>
<dbReference type="InterPro" id="IPR055259">
    <property type="entry name" value="YkvP/CgeB_Glyco_trans-like"/>
</dbReference>